<dbReference type="InterPro" id="IPR041679">
    <property type="entry name" value="DNA2/NAM7-like_C"/>
</dbReference>
<keyword evidence="21" id="KW-0511">Multifunctional enzyme</keyword>
<evidence type="ECO:0000256" key="8">
    <source>
        <dbReference type="ARBA" id="ARBA00022722"/>
    </source>
</evidence>
<evidence type="ECO:0000256" key="12">
    <source>
        <dbReference type="ARBA" id="ARBA00022763"/>
    </source>
</evidence>
<evidence type="ECO:0000256" key="23">
    <source>
        <dbReference type="SAM" id="MobiDB-lite"/>
    </source>
</evidence>
<dbReference type="GO" id="GO:0006260">
    <property type="term" value="P:DNA replication"/>
    <property type="evidence" value="ECO:0007669"/>
    <property type="project" value="UniProtKB-KW"/>
</dbReference>
<evidence type="ECO:0000256" key="22">
    <source>
        <dbReference type="ARBA" id="ARBA00047995"/>
    </source>
</evidence>
<keyword evidence="8" id="KW-0540">Nuclease</keyword>
<evidence type="ECO:0000256" key="1">
    <source>
        <dbReference type="ARBA" id="ARBA00001966"/>
    </source>
</evidence>
<keyword evidence="12" id="KW-0227">DNA damage</keyword>
<reference evidence="27" key="2">
    <citation type="submission" date="2020-11" db="EMBL/GenBank/DDBJ databases">
        <authorList>
            <consortium name="DOE Joint Genome Institute"/>
            <person name="Kuo A."/>
            <person name="Miyauchi S."/>
            <person name="Kiss E."/>
            <person name="Drula E."/>
            <person name="Kohler A."/>
            <person name="Sanchez-Garcia M."/>
            <person name="Andreopoulos B."/>
            <person name="Barry K.W."/>
            <person name="Bonito G."/>
            <person name="Buee M."/>
            <person name="Carver A."/>
            <person name="Chen C."/>
            <person name="Cichocki N."/>
            <person name="Clum A."/>
            <person name="Culley D."/>
            <person name="Crous P.W."/>
            <person name="Fauchery L."/>
            <person name="Girlanda M."/>
            <person name="Hayes R."/>
            <person name="Keri Z."/>
            <person name="Labutti K."/>
            <person name="Lipzen A."/>
            <person name="Lombard V."/>
            <person name="Magnuson J."/>
            <person name="Maillard F."/>
            <person name="Morin E."/>
            <person name="Murat C."/>
            <person name="Nolan M."/>
            <person name="Ohm R."/>
            <person name="Pangilinan J."/>
            <person name="Pereira M."/>
            <person name="Perotto S."/>
            <person name="Peter M."/>
            <person name="Riley R."/>
            <person name="Sitrit Y."/>
            <person name="Stielow B."/>
            <person name="Szollosi G."/>
            <person name="Zifcakova L."/>
            <person name="Stursova M."/>
            <person name="Spatafora J.W."/>
            <person name="Tedersoo L."/>
            <person name="Vaario L.-M."/>
            <person name="Yamada A."/>
            <person name="Yan M."/>
            <person name="Wang P."/>
            <person name="Xu J."/>
            <person name="Bruns T."/>
            <person name="Baldrian P."/>
            <person name="Vilgalys R."/>
            <person name="Henrissat B."/>
            <person name="Grigoriev I.V."/>
            <person name="Hibbett D."/>
            <person name="Nagy L.G."/>
            <person name="Martin F.M."/>
        </authorList>
    </citation>
    <scope>NUCLEOTIDE SEQUENCE</scope>
    <source>
        <strain evidence="27">UH-Tt-Lm1</strain>
    </source>
</reference>
<dbReference type="GO" id="GO:0003677">
    <property type="term" value="F:DNA binding"/>
    <property type="evidence" value="ECO:0007669"/>
    <property type="project" value="UniProtKB-KW"/>
</dbReference>
<feature type="region of interest" description="Disordered" evidence="23">
    <location>
        <begin position="61"/>
        <end position="90"/>
    </location>
</feature>
<dbReference type="PANTHER" id="PTHR43788">
    <property type="entry name" value="DNA2/NAM7 HELICASE FAMILY MEMBER"/>
    <property type="match status" value="1"/>
</dbReference>
<evidence type="ECO:0000256" key="17">
    <source>
        <dbReference type="ARBA" id="ARBA00023014"/>
    </source>
</evidence>
<proteinExistence type="inferred from homology"/>
<reference evidence="27" key="1">
    <citation type="journal article" date="2020" name="Nat. Commun.">
        <title>Large-scale genome sequencing of mycorrhizal fungi provides insights into the early evolution of symbiotic traits.</title>
        <authorList>
            <person name="Miyauchi S."/>
            <person name="Kiss E."/>
            <person name="Kuo A."/>
            <person name="Drula E."/>
            <person name="Kohler A."/>
            <person name="Sanchez-Garcia M."/>
            <person name="Morin E."/>
            <person name="Andreopoulos B."/>
            <person name="Barry K.W."/>
            <person name="Bonito G."/>
            <person name="Buee M."/>
            <person name="Carver A."/>
            <person name="Chen C."/>
            <person name="Cichocki N."/>
            <person name="Clum A."/>
            <person name="Culley D."/>
            <person name="Crous P.W."/>
            <person name="Fauchery L."/>
            <person name="Girlanda M."/>
            <person name="Hayes R.D."/>
            <person name="Keri Z."/>
            <person name="LaButti K."/>
            <person name="Lipzen A."/>
            <person name="Lombard V."/>
            <person name="Magnuson J."/>
            <person name="Maillard F."/>
            <person name="Murat C."/>
            <person name="Nolan M."/>
            <person name="Ohm R.A."/>
            <person name="Pangilinan J."/>
            <person name="Pereira M.F."/>
            <person name="Perotto S."/>
            <person name="Peter M."/>
            <person name="Pfister S."/>
            <person name="Riley R."/>
            <person name="Sitrit Y."/>
            <person name="Stielow J.B."/>
            <person name="Szollosi G."/>
            <person name="Zifcakova L."/>
            <person name="Stursova M."/>
            <person name="Spatafora J.W."/>
            <person name="Tedersoo L."/>
            <person name="Vaario L.M."/>
            <person name="Yamada A."/>
            <person name="Yan M."/>
            <person name="Wang P."/>
            <person name="Xu J."/>
            <person name="Bruns T."/>
            <person name="Baldrian P."/>
            <person name="Vilgalys R."/>
            <person name="Dunand C."/>
            <person name="Henrissat B."/>
            <person name="Grigoriev I.V."/>
            <person name="Hibbett D."/>
            <person name="Nagy L.G."/>
            <person name="Martin F.M."/>
        </authorList>
    </citation>
    <scope>NUCLEOTIDE SEQUENCE</scope>
    <source>
        <strain evidence="27">UH-Tt-Lm1</strain>
    </source>
</reference>
<evidence type="ECO:0000256" key="2">
    <source>
        <dbReference type="ARBA" id="ARBA00004123"/>
    </source>
</evidence>
<evidence type="ECO:0000256" key="14">
    <source>
        <dbReference type="ARBA" id="ARBA00022806"/>
    </source>
</evidence>
<dbReference type="InterPro" id="IPR014808">
    <property type="entry name" value="DNA_replication_fac_Dna2_N"/>
</dbReference>
<keyword evidence="20" id="KW-0539">Nucleus</keyword>
<evidence type="ECO:0000313" key="28">
    <source>
        <dbReference type="Proteomes" id="UP000736335"/>
    </source>
</evidence>
<keyword evidence="28" id="KW-1185">Reference proteome</keyword>
<dbReference type="InterPro" id="IPR041677">
    <property type="entry name" value="DNA2/NAM7_AAA_11"/>
</dbReference>
<dbReference type="Gene3D" id="3.90.320.10">
    <property type="match status" value="1"/>
</dbReference>
<dbReference type="GO" id="GO:0006281">
    <property type="term" value="P:DNA repair"/>
    <property type="evidence" value="ECO:0007669"/>
    <property type="project" value="UniProtKB-KW"/>
</dbReference>
<dbReference type="InterPro" id="IPR047187">
    <property type="entry name" value="SF1_C_Upf1"/>
</dbReference>
<evidence type="ECO:0000256" key="6">
    <source>
        <dbReference type="ARBA" id="ARBA00022485"/>
    </source>
</evidence>
<dbReference type="OrthoDB" id="6513042at2759"/>
<feature type="domain" description="DNA replication factor Dna2 N-terminal" evidence="24">
    <location>
        <begin position="166"/>
        <end position="373"/>
    </location>
</feature>
<keyword evidence="17" id="KW-0411">Iron-sulfur</keyword>
<keyword evidence="16" id="KW-0408">Iron</keyword>
<feature type="domain" description="DNA2/NAM7 helicase helicase" evidence="25">
    <location>
        <begin position="768"/>
        <end position="860"/>
    </location>
</feature>
<dbReference type="AlphaFoldDB" id="A0A9P6L9N6"/>
<dbReference type="SUPFAM" id="SSF52540">
    <property type="entry name" value="P-loop containing nucleoside triphosphate hydrolases"/>
    <property type="match status" value="1"/>
</dbReference>
<evidence type="ECO:0000259" key="25">
    <source>
        <dbReference type="Pfam" id="PF13086"/>
    </source>
</evidence>
<evidence type="ECO:0000256" key="7">
    <source>
        <dbReference type="ARBA" id="ARBA00022705"/>
    </source>
</evidence>
<dbReference type="Pfam" id="PF13087">
    <property type="entry name" value="AAA_12"/>
    <property type="match status" value="1"/>
</dbReference>
<comment type="cofactor">
    <cofactor evidence="1">
        <name>[4Fe-4S] cluster</name>
        <dbReference type="ChEBI" id="CHEBI:49883"/>
    </cofactor>
</comment>
<gene>
    <name evidence="27" type="ORF">BJ322DRAFT_1002347</name>
</gene>
<evidence type="ECO:0000313" key="27">
    <source>
        <dbReference type="EMBL" id="KAF9788255.1"/>
    </source>
</evidence>
<dbReference type="EC" id="3.6.4.12" evidence="4"/>
<keyword evidence="11" id="KW-0255">Endonuclease</keyword>
<dbReference type="Gene3D" id="3.40.50.300">
    <property type="entry name" value="P-loop containing nucleotide triphosphate hydrolases"/>
    <property type="match status" value="2"/>
</dbReference>
<evidence type="ECO:0000256" key="4">
    <source>
        <dbReference type="ARBA" id="ARBA00012551"/>
    </source>
</evidence>
<organism evidence="27 28">
    <name type="scientific">Thelephora terrestris</name>
    <dbReference type="NCBI Taxonomy" id="56493"/>
    <lineage>
        <taxon>Eukaryota</taxon>
        <taxon>Fungi</taxon>
        <taxon>Dikarya</taxon>
        <taxon>Basidiomycota</taxon>
        <taxon>Agaricomycotina</taxon>
        <taxon>Agaricomycetes</taxon>
        <taxon>Thelephorales</taxon>
        <taxon>Thelephoraceae</taxon>
        <taxon>Thelephora</taxon>
    </lineage>
</organism>
<evidence type="ECO:0000256" key="19">
    <source>
        <dbReference type="ARBA" id="ARBA00023204"/>
    </source>
</evidence>
<keyword evidence="15" id="KW-0067">ATP-binding</keyword>
<dbReference type="Pfam" id="PF13086">
    <property type="entry name" value="AAA_11"/>
    <property type="match status" value="1"/>
</dbReference>
<evidence type="ECO:0000256" key="13">
    <source>
        <dbReference type="ARBA" id="ARBA00022801"/>
    </source>
</evidence>
<dbReference type="CDD" id="cd18808">
    <property type="entry name" value="SF1_C_Upf1"/>
    <property type="match status" value="1"/>
</dbReference>
<comment type="caution">
    <text evidence="27">The sequence shown here is derived from an EMBL/GenBank/DDBJ whole genome shotgun (WGS) entry which is preliminary data.</text>
</comment>
<dbReference type="InterPro" id="IPR050534">
    <property type="entry name" value="Coronavir_polyprotein_1ab"/>
</dbReference>
<evidence type="ECO:0000256" key="5">
    <source>
        <dbReference type="ARBA" id="ARBA00021516"/>
    </source>
</evidence>
<dbReference type="InterPro" id="IPR011604">
    <property type="entry name" value="PDDEXK-like_dom_sf"/>
</dbReference>
<feature type="compositionally biased region" description="Polar residues" evidence="23">
    <location>
        <begin position="78"/>
        <end position="90"/>
    </location>
</feature>
<accession>A0A9P6L9N6</accession>
<evidence type="ECO:0000256" key="9">
    <source>
        <dbReference type="ARBA" id="ARBA00022723"/>
    </source>
</evidence>
<keyword evidence="19" id="KW-0234">DNA repair</keyword>
<keyword evidence="18" id="KW-0238">DNA-binding</keyword>
<dbReference type="GO" id="GO:0051539">
    <property type="term" value="F:4 iron, 4 sulfur cluster binding"/>
    <property type="evidence" value="ECO:0007669"/>
    <property type="project" value="UniProtKB-KW"/>
</dbReference>
<dbReference type="FunFam" id="3.40.50.300:FF:000789">
    <property type="entry name" value="DNA replication ATP-dependent helicase/nuclease DNA2"/>
    <property type="match status" value="1"/>
</dbReference>
<evidence type="ECO:0000256" key="3">
    <source>
        <dbReference type="ARBA" id="ARBA00007913"/>
    </source>
</evidence>
<dbReference type="GO" id="GO:0004519">
    <property type="term" value="F:endonuclease activity"/>
    <property type="evidence" value="ECO:0007669"/>
    <property type="project" value="UniProtKB-KW"/>
</dbReference>
<dbReference type="GO" id="GO:0005524">
    <property type="term" value="F:ATP binding"/>
    <property type="evidence" value="ECO:0007669"/>
    <property type="project" value="UniProtKB-KW"/>
</dbReference>
<evidence type="ECO:0000259" key="26">
    <source>
        <dbReference type="Pfam" id="PF13087"/>
    </source>
</evidence>
<comment type="similarity">
    <text evidence="3">Belongs to the DNA2/NAM7 helicase family.</text>
</comment>
<feature type="region of interest" description="Disordered" evidence="23">
    <location>
        <begin position="1138"/>
        <end position="1183"/>
    </location>
</feature>
<evidence type="ECO:0000256" key="16">
    <source>
        <dbReference type="ARBA" id="ARBA00023004"/>
    </source>
</evidence>
<dbReference type="GO" id="GO:0046872">
    <property type="term" value="F:metal ion binding"/>
    <property type="evidence" value="ECO:0007669"/>
    <property type="project" value="UniProtKB-KW"/>
</dbReference>
<keyword evidence="14" id="KW-0347">Helicase</keyword>
<evidence type="ECO:0000256" key="15">
    <source>
        <dbReference type="ARBA" id="ARBA00022840"/>
    </source>
</evidence>
<evidence type="ECO:0000256" key="18">
    <source>
        <dbReference type="ARBA" id="ARBA00023125"/>
    </source>
</evidence>
<feature type="domain" description="DNA2/NAM7 helicase-like C-terminal" evidence="26">
    <location>
        <begin position="892"/>
        <end position="1106"/>
    </location>
</feature>
<evidence type="ECO:0000256" key="11">
    <source>
        <dbReference type="ARBA" id="ARBA00022759"/>
    </source>
</evidence>
<evidence type="ECO:0000256" key="10">
    <source>
        <dbReference type="ARBA" id="ARBA00022741"/>
    </source>
</evidence>
<evidence type="ECO:0000259" key="24">
    <source>
        <dbReference type="Pfam" id="PF08696"/>
    </source>
</evidence>
<dbReference type="Proteomes" id="UP000736335">
    <property type="component" value="Unassembled WGS sequence"/>
</dbReference>
<sequence>MPPRRSLVKKEESVDLFLAFDDGIDWSQVSETQFDAQPDAQLQTQSQTQVETQTTLIGGRSVAKLPRSFASPPARTISAESGSSTQTNDSVKTLVVDDEDVDYKALLEGAENIDWDNWDTDDDNDIITTPRKLKSPSKSKKFTPVKPKNLRGIAGDFQKVIVEVAETEERRIVVLRDVWSDTLLEKGDVVNIIGDWDGSITGTPSITISSKENLLIHHPDYLISATTLSDSAVCPRRPLISNLVRSTSNTRPSSLWGHILHEVVESCLSENRWDQKYIDDEIEEVIQGSLLDLLRIEKTIEEATEEVKNRASGLKEFSKRYIGKTPKPDAGVDVARAKNNERSLVAISQVLDVEEEIWSPAHGLKGKLDASITAVIESQEAPVSDRGQVKKKTFSGPMPFEIKTGDERYRGIQYRAQTMLYTLLMSERYGYQVDEGLLYYTQSEEPIKVTPSRNEIQALIVARNDIVYHMAKKAKDLTKKVEVCKFEPTTEHLPDVIEDERTCSMCYGLDTCMLYRKAVERVEDTTSPIHGLYEKKTGHLTESQCEFFRKWEALISLEEQDLYRFKKELWTMGAEEREAHGRCFSSMIMDESYKPIKPELNDPGKIHSFSYRFTKRDFHLPMLSKSGFQASDSLLNGHMSVGDAIAVSVEPDLLAIAKGYITGLTPEEVTIGVDHKLDPQDLADRTRLRSGGKALYDDVVEFRIDKDELSTGLARMRYNLAALFYAEGDARLLELIVDLRPPVFNTQYDELLDSPHQAPALLEISKPLNSSQRLAMERVLDAEDYALVLGMPGTGKTTVIVALIKTLVNLGKTVFLTSYTHSAVDNILLKLKVDADFGILRIGNLDKIHPDVVCYTLSAMGTATTMEQLEHQVMTPPVVAGTCLSTDQKAGLEVSLFRLLSEKHEDHVVDLTHQYRMNEDIMHLSNTLIYKGRLVCGSEEVAKRCLEIPSHQFIDDIHLKPDDKCDRVSCWLEYLLSPSAKAVFVDTDQVPGYDTRVGDLVQNQVEAELVYQFAETLIGCGIREEQIGVVTLYRQQIKLLSHLLIDRKGIEILTADRSQGRDKDCIIISMVRSNIEGQIGDLMKDWRRLNVSLTRARSKLVIIGSRKTLQGDELLGKFFGIMDEKKWVLALEKDAHRVHPSLSSKKPNRPFKRAVGDISPTRSPENTPRRPSKKSKVANFSDQGGLLKGRNLLRDLINDST</sequence>
<dbReference type="GO" id="GO:0005634">
    <property type="term" value="C:nucleus"/>
    <property type="evidence" value="ECO:0007669"/>
    <property type="project" value="UniProtKB-SubCell"/>
</dbReference>
<dbReference type="GO" id="GO:0016787">
    <property type="term" value="F:hydrolase activity"/>
    <property type="evidence" value="ECO:0007669"/>
    <property type="project" value="UniProtKB-KW"/>
</dbReference>
<dbReference type="CDD" id="cd22318">
    <property type="entry name" value="DNA2_N-like"/>
    <property type="match status" value="1"/>
</dbReference>
<dbReference type="GO" id="GO:0005737">
    <property type="term" value="C:cytoplasm"/>
    <property type="evidence" value="ECO:0007669"/>
    <property type="project" value="TreeGrafter"/>
</dbReference>
<dbReference type="GO" id="GO:0043139">
    <property type="term" value="F:5'-3' DNA helicase activity"/>
    <property type="evidence" value="ECO:0007669"/>
    <property type="project" value="TreeGrafter"/>
</dbReference>
<keyword evidence="6" id="KW-0004">4Fe-4S</keyword>
<protein>
    <recommendedName>
        <fullName evidence="5">DNA replication ATP-dependent helicase/nuclease DNA2</fullName>
        <ecNumber evidence="4">3.6.4.12</ecNumber>
    </recommendedName>
</protein>
<evidence type="ECO:0000256" key="20">
    <source>
        <dbReference type="ARBA" id="ARBA00023242"/>
    </source>
</evidence>
<keyword evidence="7" id="KW-0235">DNA replication</keyword>
<name>A0A9P6L9N6_9AGAM</name>
<keyword evidence="10" id="KW-0547">Nucleotide-binding</keyword>
<evidence type="ECO:0000256" key="21">
    <source>
        <dbReference type="ARBA" id="ARBA00023268"/>
    </source>
</evidence>
<comment type="subcellular location">
    <subcellularLocation>
        <location evidence="2">Nucleus</location>
    </subcellularLocation>
</comment>
<dbReference type="PANTHER" id="PTHR43788:SF8">
    <property type="entry name" value="DNA-BINDING PROTEIN SMUBP-2"/>
    <property type="match status" value="1"/>
</dbReference>
<keyword evidence="9" id="KW-0479">Metal-binding</keyword>
<dbReference type="InterPro" id="IPR027417">
    <property type="entry name" value="P-loop_NTPase"/>
</dbReference>
<keyword evidence="13" id="KW-0378">Hydrolase</keyword>
<dbReference type="EMBL" id="WIUZ02000004">
    <property type="protein sequence ID" value="KAF9788255.1"/>
    <property type="molecule type" value="Genomic_DNA"/>
</dbReference>
<dbReference type="Pfam" id="PF08696">
    <property type="entry name" value="Dna2"/>
    <property type="match status" value="1"/>
</dbReference>
<comment type="catalytic activity">
    <reaction evidence="22">
        <text>ATP + H2O = ADP + phosphate + H(+)</text>
        <dbReference type="Rhea" id="RHEA:13065"/>
        <dbReference type="ChEBI" id="CHEBI:15377"/>
        <dbReference type="ChEBI" id="CHEBI:15378"/>
        <dbReference type="ChEBI" id="CHEBI:30616"/>
        <dbReference type="ChEBI" id="CHEBI:43474"/>
        <dbReference type="ChEBI" id="CHEBI:456216"/>
        <dbReference type="EC" id="3.6.4.12"/>
    </reaction>
</comment>